<sequence>MRAAGRRWERKRDIDQPSSQWQVRAGGAVGNSLAVRRRTHHPVGVRTLAQHNNLRSVKPR</sequence>
<accession>A0A2P2C0A7</accession>
<evidence type="ECO:0000313" key="2">
    <source>
        <dbReference type="EMBL" id="CUR55458.1"/>
    </source>
</evidence>
<name>A0A2P2C0A7_9ZZZZ</name>
<reference evidence="2" key="1">
    <citation type="submission" date="2015-08" db="EMBL/GenBank/DDBJ databases">
        <authorList>
            <person name="Babu N.S."/>
            <person name="Beckwith C.J."/>
            <person name="Beseler K.G."/>
            <person name="Brison A."/>
            <person name="Carone J.V."/>
            <person name="Caskin T.P."/>
            <person name="Diamond M."/>
            <person name="Durham M.E."/>
            <person name="Foxe J.M."/>
            <person name="Go M."/>
            <person name="Henderson B.A."/>
            <person name="Jones I.B."/>
            <person name="McGettigan J.A."/>
            <person name="Micheletti S.J."/>
            <person name="Nasrallah M.E."/>
            <person name="Ortiz D."/>
            <person name="Piller C.R."/>
            <person name="Privatt S.R."/>
            <person name="Schneider S.L."/>
            <person name="Sharp S."/>
            <person name="Smith T.C."/>
            <person name="Stanton J.D."/>
            <person name="Ullery H.E."/>
            <person name="Wilson R.J."/>
            <person name="Serrano M.G."/>
            <person name="Buck G."/>
            <person name="Lee V."/>
            <person name="Wang Y."/>
            <person name="Carvalho R."/>
            <person name="Voegtly L."/>
            <person name="Shi R."/>
            <person name="Duckworth R."/>
            <person name="Johnson A."/>
            <person name="Loviza R."/>
            <person name="Walstead R."/>
            <person name="Shah Z."/>
            <person name="Kiflezghi M."/>
            <person name="Wade K."/>
            <person name="Ball S.L."/>
            <person name="Bradley K.W."/>
            <person name="Asai D.J."/>
            <person name="Bowman C.A."/>
            <person name="Russell D.A."/>
            <person name="Pope W.H."/>
            <person name="Jacobs-Sera D."/>
            <person name="Hendrix R.W."/>
            <person name="Hatfull G.F."/>
        </authorList>
    </citation>
    <scope>NUCLEOTIDE SEQUENCE</scope>
</reference>
<gene>
    <name evidence="2" type="ORF">NOCA2270093</name>
</gene>
<dbReference type="AlphaFoldDB" id="A0A2P2C0A7"/>
<protein>
    <submittedName>
        <fullName evidence="2">Uncharacterized protein</fullName>
    </submittedName>
</protein>
<evidence type="ECO:0000256" key="1">
    <source>
        <dbReference type="SAM" id="MobiDB-lite"/>
    </source>
</evidence>
<dbReference type="EMBL" id="CZKA01000020">
    <property type="protein sequence ID" value="CUR55458.1"/>
    <property type="molecule type" value="Genomic_DNA"/>
</dbReference>
<proteinExistence type="predicted"/>
<organism evidence="2">
    <name type="scientific">metagenome</name>
    <dbReference type="NCBI Taxonomy" id="256318"/>
    <lineage>
        <taxon>unclassified sequences</taxon>
        <taxon>metagenomes</taxon>
    </lineage>
</organism>
<feature type="compositionally biased region" description="Basic and acidic residues" evidence="1">
    <location>
        <begin position="1"/>
        <end position="15"/>
    </location>
</feature>
<feature type="region of interest" description="Disordered" evidence="1">
    <location>
        <begin position="1"/>
        <end position="24"/>
    </location>
</feature>